<accession>A0AB34IWN3</accession>
<evidence type="ECO:0000313" key="3">
    <source>
        <dbReference type="EMBL" id="KAL1507561.1"/>
    </source>
</evidence>
<feature type="compositionally biased region" description="Acidic residues" evidence="2">
    <location>
        <begin position="606"/>
        <end position="625"/>
    </location>
</feature>
<feature type="compositionally biased region" description="Basic and acidic residues" evidence="2">
    <location>
        <begin position="760"/>
        <end position="771"/>
    </location>
</feature>
<keyword evidence="4" id="KW-1185">Reference proteome</keyword>
<evidence type="ECO:0000256" key="1">
    <source>
        <dbReference type="SAM" id="Coils"/>
    </source>
</evidence>
<keyword evidence="1" id="KW-0175">Coiled coil</keyword>
<feature type="coiled-coil region" evidence="1">
    <location>
        <begin position="497"/>
        <end position="527"/>
    </location>
</feature>
<proteinExistence type="predicted"/>
<feature type="region of interest" description="Disordered" evidence="2">
    <location>
        <begin position="175"/>
        <end position="199"/>
    </location>
</feature>
<organism evidence="3 4">
    <name type="scientific">Prymnesium parvum</name>
    <name type="common">Toxic golden alga</name>
    <dbReference type="NCBI Taxonomy" id="97485"/>
    <lineage>
        <taxon>Eukaryota</taxon>
        <taxon>Haptista</taxon>
        <taxon>Haptophyta</taxon>
        <taxon>Prymnesiophyceae</taxon>
        <taxon>Prymnesiales</taxon>
        <taxon>Prymnesiaceae</taxon>
        <taxon>Prymnesium</taxon>
    </lineage>
</organism>
<feature type="coiled-coil region" evidence="1">
    <location>
        <begin position="344"/>
        <end position="389"/>
    </location>
</feature>
<dbReference type="EMBL" id="JBGBPQ010000017">
    <property type="protein sequence ID" value="KAL1507561.1"/>
    <property type="molecule type" value="Genomic_DNA"/>
</dbReference>
<feature type="compositionally biased region" description="Low complexity" evidence="2">
    <location>
        <begin position="18"/>
        <end position="37"/>
    </location>
</feature>
<evidence type="ECO:0000313" key="4">
    <source>
        <dbReference type="Proteomes" id="UP001515480"/>
    </source>
</evidence>
<feature type="region of interest" description="Disordered" evidence="2">
    <location>
        <begin position="760"/>
        <end position="801"/>
    </location>
</feature>
<evidence type="ECO:0000256" key="2">
    <source>
        <dbReference type="SAM" id="MobiDB-lite"/>
    </source>
</evidence>
<feature type="region of interest" description="Disordered" evidence="2">
    <location>
        <begin position="1"/>
        <end position="41"/>
    </location>
</feature>
<feature type="region of interest" description="Disordered" evidence="2">
    <location>
        <begin position="560"/>
        <end position="662"/>
    </location>
</feature>
<reference evidence="3 4" key="1">
    <citation type="journal article" date="2024" name="Science">
        <title>Giant polyketide synthase enzymes in the biosynthesis of giant marine polyether toxins.</title>
        <authorList>
            <person name="Fallon T.R."/>
            <person name="Shende V.V."/>
            <person name="Wierzbicki I.H."/>
            <person name="Pendleton A.L."/>
            <person name="Watervoot N.F."/>
            <person name="Auber R.P."/>
            <person name="Gonzalez D.J."/>
            <person name="Wisecaver J.H."/>
            <person name="Moore B.S."/>
        </authorList>
    </citation>
    <scope>NUCLEOTIDE SEQUENCE [LARGE SCALE GENOMIC DNA]</scope>
    <source>
        <strain evidence="3 4">12B1</strain>
    </source>
</reference>
<feature type="compositionally biased region" description="Basic residues" evidence="2">
    <location>
        <begin position="562"/>
        <end position="574"/>
    </location>
</feature>
<dbReference type="AlphaFoldDB" id="A0AB34IWN3"/>
<name>A0AB34IWN3_PRYPA</name>
<comment type="caution">
    <text evidence="3">The sequence shown here is derived from an EMBL/GenBank/DDBJ whole genome shotgun (WGS) entry which is preliminary data.</text>
</comment>
<sequence length="801" mass="87566">MAIGVSLPSLAPPPPPAAYSSAPAEAAGSARNSRSGSIPNLQEAYLPDITAASLAPPLAPEAAAPRGSREMRHSASAAPSIRRGGGASHMGVSQPKPLRPLDGVVAKRLSQSEAQLTPSWDPVKARLDAERLVAQPAWKAGVTKSMRRVVAASASHGALVRPSVVIAQAAREREQELRNKRRGGLGNSSSGCKPEGWGGGANGTSAYKLDIIDQIAGKLHDEELIAQQLDQSIKSVKDTILMTEDKRLDDAKKAMERQVQVQLKIIRERTTEMTLRANEARTDNFRQRDAINKLRLEKRAHNHHLKGIKERMAFLDKEVPTLLEKCQAAIFEGEKTQAKVMQVHQEAVAQKAQQTELIAESERNIRMVAKTTQQIIEQMHEEQQAIEREAYTLAKQQRTAEKMATLKLGYLQWKSEWWEREFDQLHRTTGLRLTFRPGENSGSEELMRKFVTLEQESDSLVSYLQTNDALVDSLEQELKACTAEKERRYAVREAKAAELAESALAAMEQQAAELEEKSDELEETLKSCFPTAAQALTHLGSVSDYHAQILETAAVLLQHRPPGLKKKPSTRHIAKPPPSPGAAAAPPRAASPPAGEAEAPAADEAAAAEEDGEGAEEGEEGEESEHEQSGDGELHEKSAKPEVSVRIQESDAAPPRSKPKLVRLASDAPSALLGGTASELDKAIGSRKVHLLDGALQILKHEMDQLWAAAKRLVEVARAEGDAEAVSELIHHWVRAAPSAEVQSVQSMFKTLQLEAEAKKREEQMREEEQHAPGAIEKSRRRKVETNNPSPALAMVNRVPW</sequence>
<feature type="compositionally biased region" description="Low complexity" evidence="2">
    <location>
        <begin position="581"/>
        <end position="605"/>
    </location>
</feature>
<dbReference type="Proteomes" id="UP001515480">
    <property type="component" value="Unassembled WGS sequence"/>
</dbReference>
<gene>
    <name evidence="3" type="ORF">AB1Y20_007181</name>
</gene>
<protein>
    <submittedName>
        <fullName evidence="3">Uncharacterized protein</fullName>
    </submittedName>
</protein>
<feature type="region of interest" description="Disordered" evidence="2">
    <location>
        <begin position="57"/>
        <end position="99"/>
    </location>
</feature>
<feature type="compositionally biased region" description="Basic and acidic residues" evidence="2">
    <location>
        <begin position="626"/>
        <end position="640"/>
    </location>
</feature>